<dbReference type="Pfam" id="PF13432">
    <property type="entry name" value="TPR_16"/>
    <property type="match status" value="1"/>
</dbReference>
<evidence type="ECO:0000313" key="6">
    <source>
        <dbReference type="Proteomes" id="UP001626549"/>
    </source>
</evidence>
<keyword evidence="4" id="KW-0812">Transmembrane</keyword>
<keyword evidence="1" id="KW-0677">Repeat</keyword>
<keyword evidence="4" id="KW-0472">Membrane</keyword>
<keyword evidence="4" id="KW-1133">Transmembrane helix</keyword>
<proteinExistence type="predicted"/>
<dbReference type="InterPro" id="IPR051012">
    <property type="entry name" value="CellSynth/LPSAsmb/PSIAsmb"/>
</dbReference>
<dbReference type="InterPro" id="IPR019734">
    <property type="entry name" value="TPR_rpt"/>
</dbReference>
<feature type="transmembrane region" description="Helical" evidence="4">
    <location>
        <begin position="92"/>
        <end position="109"/>
    </location>
</feature>
<evidence type="ECO:0000256" key="4">
    <source>
        <dbReference type="SAM" id="Phobius"/>
    </source>
</evidence>
<dbReference type="InterPro" id="IPR011990">
    <property type="entry name" value="TPR-like_helical_dom_sf"/>
</dbReference>
<evidence type="ECO:0000256" key="1">
    <source>
        <dbReference type="ARBA" id="ARBA00022737"/>
    </source>
</evidence>
<evidence type="ECO:0000256" key="3">
    <source>
        <dbReference type="SAM" id="MobiDB-lite"/>
    </source>
</evidence>
<evidence type="ECO:0000256" key="2">
    <source>
        <dbReference type="ARBA" id="ARBA00022803"/>
    </source>
</evidence>
<dbReference type="PANTHER" id="PTHR45586">
    <property type="entry name" value="TPR REPEAT-CONTAINING PROTEIN PA4667"/>
    <property type="match status" value="1"/>
</dbReference>
<dbReference type="Proteomes" id="UP001626549">
    <property type="component" value="Chromosome"/>
</dbReference>
<organism evidence="5 6">
    <name type="scientific">Congregibacter brevis</name>
    <dbReference type="NCBI Taxonomy" id="3081201"/>
    <lineage>
        <taxon>Bacteria</taxon>
        <taxon>Pseudomonadati</taxon>
        <taxon>Pseudomonadota</taxon>
        <taxon>Gammaproteobacteria</taxon>
        <taxon>Cellvibrionales</taxon>
        <taxon>Halieaceae</taxon>
        <taxon>Congregibacter</taxon>
    </lineage>
</organism>
<feature type="region of interest" description="Disordered" evidence="3">
    <location>
        <begin position="114"/>
        <end position="135"/>
    </location>
</feature>
<keyword evidence="6" id="KW-1185">Reference proteome</keyword>
<dbReference type="SMART" id="SM00028">
    <property type="entry name" value="TPR"/>
    <property type="match status" value="4"/>
</dbReference>
<feature type="transmembrane region" description="Helical" evidence="4">
    <location>
        <begin position="42"/>
        <end position="65"/>
    </location>
</feature>
<dbReference type="EMBL" id="CP136865">
    <property type="protein sequence ID" value="WOJ97691.1"/>
    <property type="molecule type" value="Genomic_DNA"/>
</dbReference>
<dbReference type="PANTHER" id="PTHR45586:SF1">
    <property type="entry name" value="LIPOPOLYSACCHARIDE ASSEMBLY PROTEIN B"/>
    <property type="match status" value="1"/>
</dbReference>
<dbReference type="RefSeq" id="WP_407328650.1">
    <property type="nucleotide sequence ID" value="NZ_CP136865.1"/>
</dbReference>
<keyword evidence="2" id="KW-0802">TPR repeat</keyword>
<evidence type="ECO:0000313" key="5">
    <source>
        <dbReference type="EMBL" id="WOJ97691.1"/>
    </source>
</evidence>
<protein>
    <submittedName>
        <fullName evidence="5">Tetratricopeptide repeat protein</fullName>
    </submittedName>
</protein>
<name>A0ABZ0IE13_9GAMM</name>
<feature type="transmembrane region" description="Helical" evidence="4">
    <location>
        <begin position="12"/>
        <end position="30"/>
    </location>
</feature>
<gene>
    <name evidence="5" type="ORF">R0137_03735</name>
</gene>
<dbReference type="Gene3D" id="1.25.40.10">
    <property type="entry name" value="Tetratricopeptide repeat domain"/>
    <property type="match status" value="2"/>
</dbReference>
<dbReference type="SUPFAM" id="SSF48452">
    <property type="entry name" value="TPR-like"/>
    <property type="match status" value="1"/>
</dbReference>
<accession>A0ABZ0IE13</accession>
<sequence length="754" mass="82540">MSFVGELHRRNVVRMGIAYTVTAWLLLQVTDVVMQNIEAPPWVMQALLYLLVVGLVPTLLFAWVFELTPEGIKRESEIANGTSVVHQTRRKLDTLIILVLVAAVAYLFWNGKRPNESPPDESTAIESVKAEDDSPGMARLREQLAAADKSNTSSTTNDVASKSVAVLPFVNLSSDPEQEYFSDGVSEELLNVLAQIPALRVAARTSSFQFKGDNRDISEIAEVLKVNHVLEGSVRKAGTRLRITAQLIEAQSGYHLWSKTYDRELEDVFAIQDEISLAIAEALKAELALNDDGRALLSRETANTPAYEAYLKGRGLINQRGNQAITAGVRELERSVRLDANFAPARAQLAIGIALLQSSAGAYGDLSADEVKQRAGEQIAAAAALDDDFAELWAARSIMAAVQNDAERALEYAESALAIRPNYADALTWRVNALGDLGRYAESFAAREELLDLDPLSVVGRLNAVTTLRFTEPERATIVAKSLAAQSPWASHLALARVYVAQGEVDLALEQFLLAYAADASDLFSNLLLSFLYSELGLIDEGLRVAREAQPWVWLFAGQFDKAEGSLREALALNPGDLELRSGLGSALYYQGRYQEAVAIWQTTLVPSVFGEIVFSWGGNLPTAQFVYSLRQLGEYEAAEPYLSALDAHESASGELIQNNAGWQWGQGLIAALHNDRKGAIAELQLSVFNGMRDPTQLREPILSGLFDEPAMQVMRETVATRNAQNREKALTLICKNNPVPDSWRPLDATCAGF</sequence>
<dbReference type="Gene3D" id="3.40.50.10070">
    <property type="entry name" value="TolB, N-terminal domain"/>
    <property type="match status" value="1"/>
</dbReference>
<reference evidence="5 6" key="1">
    <citation type="submission" date="2023-10" db="EMBL/GenBank/DDBJ databases">
        <title>Two novel species belonging to the OM43/NOR5 clade.</title>
        <authorList>
            <person name="Park M."/>
        </authorList>
    </citation>
    <scope>NUCLEOTIDE SEQUENCE [LARGE SCALE GENOMIC DNA]</scope>
    <source>
        <strain evidence="5 6">IMCC45268</strain>
    </source>
</reference>